<keyword evidence="6" id="KW-0648">Protein biosynthesis</keyword>
<protein>
    <submittedName>
        <fullName evidence="6">Transcription initiation factor TFIID subunit like</fullName>
    </submittedName>
</protein>
<dbReference type="EMBL" id="NKQK01000014">
    <property type="protein sequence ID" value="PSS11120.1"/>
    <property type="molecule type" value="Genomic_DNA"/>
</dbReference>
<dbReference type="Proteomes" id="UP000241394">
    <property type="component" value="Chromosome LG14"/>
</dbReference>
<keyword evidence="7" id="KW-1185">Reference proteome</keyword>
<dbReference type="InterPro" id="IPR037818">
    <property type="entry name" value="TAF8"/>
</dbReference>
<dbReference type="SMART" id="SM00576">
    <property type="entry name" value="BTP"/>
    <property type="match status" value="1"/>
</dbReference>
<reference evidence="6 7" key="1">
    <citation type="submission" date="2017-07" db="EMBL/GenBank/DDBJ databases">
        <title>An improved, manually edited Actinidia chinensis var. chinensis (kiwifruit) genome highlights the challenges associated with draft genomes and gene prediction in plants.</title>
        <authorList>
            <person name="Pilkington S."/>
            <person name="Crowhurst R."/>
            <person name="Hilario E."/>
            <person name="Nardozza S."/>
            <person name="Fraser L."/>
            <person name="Peng Y."/>
            <person name="Gunaseelan K."/>
            <person name="Simpson R."/>
            <person name="Tahir J."/>
            <person name="Deroles S."/>
            <person name="Templeton K."/>
            <person name="Luo Z."/>
            <person name="Davy M."/>
            <person name="Cheng C."/>
            <person name="Mcneilage M."/>
            <person name="Scaglione D."/>
            <person name="Liu Y."/>
            <person name="Zhang Q."/>
            <person name="Datson P."/>
            <person name="De Silva N."/>
            <person name="Gardiner S."/>
            <person name="Bassett H."/>
            <person name="Chagne D."/>
            <person name="Mccallum J."/>
            <person name="Dzierzon H."/>
            <person name="Deng C."/>
            <person name="Wang Y.-Y."/>
            <person name="Barron N."/>
            <person name="Manako K."/>
            <person name="Bowen J."/>
            <person name="Foster T."/>
            <person name="Erridge Z."/>
            <person name="Tiffin H."/>
            <person name="Waite C."/>
            <person name="Davies K."/>
            <person name="Grierson E."/>
            <person name="Laing W."/>
            <person name="Kirk R."/>
            <person name="Chen X."/>
            <person name="Wood M."/>
            <person name="Montefiori M."/>
            <person name="Brummell D."/>
            <person name="Schwinn K."/>
            <person name="Catanach A."/>
            <person name="Fullerton C."/>
            <person name="Li D."/>
            <person name="Meiyalaghan S."/>
            <person name="Nieuwenhuizen N."/>
            <person name="Read N."/>
            <person name="Prakash R."/>
            <person name="Hunter D."/>
            <person name="Zhang H."/>
            <person name="Mckenzie M."/>
            <person name="Knabel M."/>
            <person name="Harris A."/>
            <person name="Allan A."/>
            <person name="Chen A."/>
            <person name="Janssen B."/>
            <person name="Plunkett B."/>
            <person name="Dwamena C."/>
            <person name="Voogd C."/>
            <person name="Leif D."/>
            <person name="Lafferty D."/>
            <person name="Souleyre E."/>
            <person name="Varkonyi-Gasic E."/>
            <person name="Gambi F."/>
            <person name="Hanley J."/>
            <person name="Yao J.-L."/>
            <person name="Cheung J."/>
            <person name="David K."/>
            <person name="Warren B."/>
            <person name="Marsh K."/>
            <person name="Snowden K."/>
            <person name="Lin-Wang K."/>
            <person name="Brian L."/>
            <person name="Martinez-Sanchez M."/>
            <person name="Wang M."/>
            <person name="Ileperuma N."/>
            <person name="Macnee N."/>
            <person name="Campin R."/>
            <person name="Mcatee P."/>
            <person name="Drummond R."/>
            <person name="Espley R."/>
            <person name="Ireland H."/>
            <person name="Wu R."/>
            <person name="Atkinson R."/>
            <person name="Karunairetnam S."/>
            <person name="Bulley S."/>
            <person name="Chunkath S."/>
            <person name="Hanley Z."/>
            <person name="Storey R."/>
            <person name="Thrimawithana A."/>
            <person name="Thomson S."/>
            <person name="David C."/>
            <person name="Testolin R."/>
        </authorList>
    </citation>
    <scope>NUCLEOTIDE SEQUENCE [LARGE SCALE GENOMIC DNA]</scope>
    <source>
        <strain evidence="7">cv. Red5</strain>
        <tissue evidence="6">Young leaf</tissue>
    </source>
</reference>
<dbReference type="GO" id="GO:0003743">
    <property type="term" value="F:translation initiation factor activity"/>
    <property type="evidence" value="ECO:0007669"/>
    <property type="project" value="UniProtKB-KW"/>
</dbReference>
<reference evidence="7" key="2">
    <citation type="journal article" date="2018" name="BMC Genomics">
        <title>A manually annotated Actinidia chinensis var. chinensis (kiwifruit) genome highlights the challenges associated with draft genomes and gene prediction in plants.</title>
        <authorList>
            <person name="Pilkington S.M."/>
            <person name="Crowhurst R."/>
            <person name="Hilario E."/>
            <person name="Nardozza S."/>
            <person name="Fraser L."/>
            <person name="Peng Y."/>
            <person name="Gunaseelan K."/>
            <person name="Simpson R."/>
            <person name="Tahir J."/>
            <person name="Deroles S.C."/>
            <person name="Templeton K."/>
            <person name="Luo Z."/>
            <person name="Davy M."/>
            <person name="Cheng C."/>
            <person name="McNeilage M."/>
            <person name="Scaglione D."/>
            <person name="Liu Y."/>
            <person name="Zhang Q."/>
            <person name="Datson P."/>
            <person name="De Silva N."/>
            <person name="Gardiner S.E."/>
            <person name="Bassett H."/>
            <person name="Chagne D."/>
            <person name="McCallum J."/>
            <person name="Dzierzon H."/>
            <person name="Deng C."/>
            <person name="Wang Y.Y."/>
            <person name="Barron L."/>
            <person name="Manako K."/>
            <person name="Bowen J."/>
            <person name="Foster T.M."/>
            <person name="Erridge Z.A."/>
            <person name="Tiffin H."/>
            <person name="Waite C.N."/>
            <person name="Davies K.M."/>
            <person name="Grierson E.P."/>
            <person name="Laing W.A."/>
            <person name="Kirk R."/>
            <person name="Chen X."/>
            <person name="Wood M."/>
            <person name="Montefiori M."/>
            <person name="Brummell D.A."/>
            <person name="Schwinn K.E."/>
            <person name="Catanach A."/>
            <person name="Fullerton C."/>
            <person name="Li D."/>
            <person name="Meiyalaghan S."/>
            <person name="Nieuwenhuizen N."/>
            <person name="Read N."/>
            <person name="Prakash R."/>
            <person name="Hunter D."/>
            <person name="Zhang H."/>
            <person name="McKenzie M."/>
            <person name="Knabel M."/>
            <person name="Harris A."/>
            <person name="Allan A.C."/>
            <person name="Gleave A."/>
            <person name="Chen A."/>
            <person name="Janssen B.J."/>
            <person name="Plunkett B."/>
            <person name="Ampomah-Dwamena C."/>
            <person name="Voogd C."/>
            <person name="Leif D."/>
            <person name="Lafferty D."/>
            <person name="Souleyre E.J.F."/>
            <person name="Varkonyi-Gasic E."/>
            <person name="Gambi F."/>
            <person name="Hanley J."/>
            <person name="Yao J.L."/>
            <person name="Cheung J."/>
            <person name="David K.M."/>
            <person name="Warren B."/>
            <person name="Marsh K."/>
            <person name="Snowden K.C."/>
            <person name="Lin-Wang K."/>
            <person name="Brian L."/>
            <person name="Martinez-Sanchez M."/>
            <person name="Wang M."/>
            <person name="Ileperuma N."/>
            <person name="Macnee N."/>
            <person name="Campin R."/>
            <person name="McAtee P."/>
            <person name="Drummond R.S.M."/>
            <person name="Espley R.V."/>
            <person name="Ireland H.S."/>
            <person name="Wu R."/>
            <person name="Atkinson R.G."/>
            <person name="Karunairetnam S."/>
            <person name="Bulley S."/>
            <person name="Chunkath S."/>
            <person name="Hanley Z."/>
            <person name="Storey R."/>
            <person name="Thrimawithana A.H."/>
            <person name="Thomson S."/>
            <person name="David C."/>
            <person name="Testolin R."/>
            <person name="Huang H."/>
            <person name="Hellens R.P."/>
            <person name="Schaffer R.J."/>
        </authorList>
    </citation>
    <scope>NUCLEOTIDE SEQUENCE [LARGE SCALE GENOMIC DNA]</scope>
    <source>
        <strain evidence="7">cv. Red5</strain>
    </source>
</reference>
<dbReference type="PANTHER" id="PTHR46338:SF13">
    <property type="entry name" value="TRANSCRIPTION INITIATION FACTOR TFIID SUBUNIT 8-LIKE"/>
    <property type="match status" value="1"/>
</dbReference>
<dbReference type="PANTHER" id="PTHR46338">
    <property type="entry name" value="TRANSCRIPTION INITIATION FACTOR TFIID SUBUNIT 8"/>
    <property type="match status" value="1"/>
</dbReference>
<keyword evidence="4" id="KW-0539">Nucleus</keyword>
<keyword evidence="2" id="KW-0805">Transcription regulation</keyword>
<evidence type="ECO:0000259" key="5">
    <source>
        <dbReference type="SMART" id="SM00576"/>
    </source>
</evidence>
<evidence type="ECO:0000256" key="3">
    <source>
        <dbReference type="ARBA" id="ARBA00023163"/>
    </source>
</evidence>
<evidence type="ECO:0000313" key="7">
    <source>
        <dbReference type="Proteomes" id="UP000241394"/>
    </source>
</evidence>
<dbReference type="Pfam" id="PF07524">
    <property type="entry name" value="Bromo_TP"/>
    <property type="match status" value="1"/>
</dbReference>
<keyword evidence="3" id="KW-0804">Transcription</keyword>
<dbReference type="InParanoid" id="A0A2R6QMH3"/>
<evidence type="ECO:0000256" key="2">
    <source>
        <dbReference type="ARBA" id="ARBA00023015"/>
    </source>
</evidence>
<keyword evidence="6" id="KW-0396">Initiation factor</keyword>
<name>A0A2R6QMH3_ACTCC</name>
<sequence length="266" mass="28122">MEKDDDHHQTSPSEFALAVTRIAVAQICQSVGFRAAQCSALEALTDVAARHLRAAAESAAASANSSGRTQSNLYDVVYSLEALASVQGFSGASNVDQTLLASSTLTDLAKFVKYTDEIPFAKPILRRSPPQKSVASQPNSASIVGFSHIPRWLPPIPDMGTKETEEEEEMGFGNGIGIGIGLNGKVDGYCLGGKKMRTELPGKRARVRFKIGRGGGSEEVVGGEVDLRSGVCRGGKRVSFSFQNKKTTGIVGCSSSNPTKVEEDGP</sequence>
<organism evidence="6 7">
    <name type="scientific">Actinidia chinensis var. chinensis</name>
    <name type="common">Chinese soft-hair kiwi</name>
    <dbReference type="NCBI Taxonomy" id="1590841"/>
    <lineage>
        <taxon>Eukaryota</taxon>
        <taxon>Viridiplantae</taxon>
        <taxon>Streptophyta</taxon>
        <taxon>Embryophyta</taxon>
        <taxon>Tracheophyta</taxon>
        <taxon>Spermatophyta</taxon>
        <taxon>Magnoliopsida</taxon>
        <taxon>eudicotyledons</taxon>
        <taxon>Gunneridae</taxon>
        <taxon>Pentapetalae</taxon>
        <taxon>asterids</taxon>
        <taxon>Ericales</taxon>
        <taxon>Actinidiaceae</taxon>
        <taxon>Actinidia</taxon>
    </lineage>
</organism>
<evidence type="ECO:0000256" key="4">
    <source>
        <dbReference type="ARBA" id="ARBA00023242"/>
    </source>
</evidence>
<dbReference type="InterPro" id="IPR006565">
    <property type="entry name" value="BTP"/>
</dbReference>
<evidence type="ECO:0000313" key="6">
    <source>
        <dbReference type="EMBL" id="PSS11120.1"/>
    </source>
</evidence>
<dbReference type="OrthoDB" id="436852at2759"/>
<dbReference type="AlphaFoldDB" id="A0A2R6QMH3"/>
<gene>
    <name evidence="6" type="ORF">CEY00_Acc15394</name>
</gene>
<dbReference type="GO" id="GO:0046982">
    <property type="term" value="F:protein heterodimerization activity"/>
    <property type="evidence" value="ECO:0007669"/>
    <property type="project" value="InterPro"/>
</dbReference>
<dbReference type="Gramene" id="PSS11120">
    <property type="protein sequence ID" value="PSS11120"/>
    <property type="gene ID" value="CEY00_Acc15394"/>
</dbReference>
<dbReference type="Gene3D" id="1.10.20.10">
    <property type="entry name" value="Histone, subunit A"/>
    <property type="match status" value="1"/>
</dbReference>
<evidence type="ECO:0000256" key="1">
    <source>
        <dbReference type="ARBA" id="ARBA00004123"/>
    </source>
</evidence>
<dbReference type="GO" id="GO:0005669">
    <property type="term" value="C:transcription factor TFIID complex"/>
    <property type="evidence" value="ECO:0007669"/>
    <property type="project" value="InterPro"/>
</dbReference>
<feature type="domain" description="Bromodomain associated" evidence="5">
    <location>
        <begin position="13"/>
        <end position="89"/>
    </location>
</feature>
<comment type="subcellular location">
    <subcellularLocation>
        <location evidence="1">Nucleus</location>
    </subcellularLocation>
</comment>
<comment type="caution">
    <text evidence="6">The sequence shown here is derived from an EMBL/GenBank/DDBJ whole genome shotgun (WGS) entry which is preliminary data.</text>
</comment>
<dbReference type="InterPro" id="IPR009072">
    <property type="entry name" value="Histone-fold"/>
</dbReference>
<accession>A0A2R6QMH3</accession>
<dbReference type="OMA" id="DHLWENS"/>
<proteinExistence type="predicted"/>
<dbReference type="STRING" id="1590841.A0A2R6QMH3"/>